<evidence type="ECO:0000313" key="6">
    <source>
        <dbReference type="Proteomes" id="UP000325155"/>
    </source>
</evidence>
<feature type="binding site" evidence="4">
    <location>
        <position position="141"/>
    </location>
    <ligand>
        <name>a divalent metal cation</name>
        <dbReference type="ChEBI" id="CHEBI:60240"/>
        <label>2</label>
    </ligand>
</feature>
<dbReference type="NCBIfam" id="TIGR00010">
    <property type="entry name" value="YchF/TatD family DNA exonuclease"/>
    <property type="match status" value="1"/>
</dbReference>
<dbReference type="InterPro" id="IPR032466">
    <property type="entry name" value="Metal_Hydrolase"/>
</dbReference>
<dbReference type="PANTHER" id="PTHR46124:SF2">
    <property type="entry name" value="D-AMINOACYL-TRNA DEACYLASE"/>
    <property type="match status" value="1"/>
</dbReference>
<proteinExistence type="inferred from homology"/>
<keyword evidence="3" id="KW-0378">Hydrolase</keyword>
<dbReference type="SUPFAM" id="SSF51556">
    <property type="entry name" value="Metallo-dependent hydrolases"/>
    <property type="match status" value="1"/>
</dbReference>
<evidence type="ECO:0000256" key="2">
    <source>
        <dbReference type="ARBA" id="ARBA00022723"/>
    </source>
</evidence>
<dbReference type="Pfam" id="PF01026">
    <property type="entry name" value="TatD_DNase"/>
    <property type="match status" value="1"/>
</dbReference>
<dbReference type="GO" id="GO:0016788">
    <property type="term" value="F:hydrolase activity, acting on ester bonds"/>
    <property type="evidence" value="ECO:0007669"/>
    <property type="project" value="InterPro"/>
</dbReference>
<dbReference type="GO" id="GO:0004536">
    <property type="term" value="F:DNA nuclease activity"/>
    <property type="evidence" value="ECO:0007669"/>
    <property type="project" value="InterPro"/>
</dbReference>
<reference evidence="5 6" key="1">
    <citation type="submission" date="2019-08" db="EMBL/GenBank/DDBJ databases">
        <title>Highly reduced genomes of protist endosymbionts show evolutionary convergence.</title>
        <authorList>
            <person name="George E."/>
            <person name="Husnik F."/>
            <person name="Tashyreva D."/>
            <person name="Prokopchuk G."/>
            <person name="Horak A."/>
            <person name="Kwong W.K."/>
            <person name="Lukes J."/>
            <person name="Keeling P.J."/>
        </authorList>
    </citation>
    <scope>NUCLEOTIDE SEQUENCE [LARGE SCALE GENOMIC DNA]</scope>
    <source>
        <strain evidence="5">1605</strain>
    </source>
</reference>
<evidence type="ECO:0000313" key="5">
    <source>
        <dbReference type="EMBL" id="QEK38258.1"/>
    </source>
</evidence>
<keyword evidence="6" id="KW-1185">Reference proteome</keyword>
<protein>
    <submittedName>
        <fullName evidence="5">TatD family deoxyribonuclease</fullName>
    </submittedName>
</protein>
<dbReference type="OrthoDB" id="9810005at2"/>
<dbReference type="PROSITE" id="PS01090">
    <property type="entry name" value="TATD_2"/>
    <property type="match status" value="1"/>
</dbReference>
<feature type="binding site" evidence="4">
    <location>
        <position position="21"/>
    </location>
    <ligand>
        <name>a divalent metal cation</name>
        <dbReference type="ChEBI" id="CHEBI:60240"/>
        <label>1</label>
    </ligand>
</feature>
<feature type="binding site" evidence="4">
    <location>
        <position position="106"/>
    </location>
    <ligand>
        <name>a divalent metal cation</name>
        <dbReference type="ChEBI" id="CHEBI:60240"/>
        <label>1</label>
    </ligand>
</feature>
<gene>
    <name evidence="5" type="ORF">FZC35_02700</name>
</gene>
<dbReference type="InterPro" id="IPR015991">
    <property type="entry name" value="TatD/YcfH-like"/>
</dbReference>
<dbReference type="KEGG" id="cip:FZC35_02700"/>
<dbReference type="InterPro" id="IPR001130">
    <property type="entry name" value="TatD-like"/>
</dbReference>
<keyword evidence="2 4" id="KW-0479">Metal-binding</keyword>
<organism evidence="5 6">
    <name type="scientific">Candidatus Cytomitobacter indipagum</name>
    <dbReference type="NCBI Taxonomy" id="2601575"/>
    <lineage>
        <taxon>Bacteria</taxon>
        <taxon>Pseudomonadati</taxon>
        <taxon>Pseudomonadota</taxon>
        <taxon>Alphaproteobacteria</taxon>
        <taxon>Holosporales</taxon>
        <taxon>Holosporaceae</taxon>
        <taxon>Candidatus Cytomitobacter</taxon>
    </lineage>
</organism>
<evidence type="ECO:0000256" key="3">
    <source>
        <dbReference type="ARBA" id="ARBA00022801"/>
    </source>
</evidence>
<feature type="binding site" evidence="4">
    <location>
        <position position="164"/>
    </location>
    <ligand>
        <name>a divalent metal cation</name>
        <dbReference type="ChEBI" id="CHEBI:60240"/>
        <label>2</label>
    </ligand>
</feature>
<comment type="similarity">
    <text evidence="1">Belongs to the metallo-dependent hydrolases superfamily. TatD-type hydrolase family.</text>
</comment>
<dbReference type="GO" id="GO:0046872">
    <property type="term" value="F:metal ion binding"/>
    <property type="evidence" value="ECO:0007669"/>
    <property type="project" value="UniProtKB-KW"/>
</dbReference>
<dbReference type="EMBL" id="CP043315">
    <property type="protein sequence ID" value="QEK38258.1"/>
    <property type="molecule type" value="Genomic_DNA"/>
</dbReference>
<feature type="binding site" evidence="4">
    <location>
        <position position="214"/>
    </location>
    <ligand>
        <name>a divalent metal cation</name>
        <dbReference type="ChEBI" id="CHEBI:60240"/>
        <label>1</label>
    </ligand>
</feature>
<dbReference type="FunFam" id="3.20.20.140:FF:000005">
    <property type="entry name" value="TatD family hydrolase"/>
    <property type="match status" value="1"/>
</dbReference>
<dbReference type="AlphaFoldDB" id="A0A5C0UE03"/>
<evidence type="ECO:0000256" key="1">
    <source>
        <dbReference type="ARBA" id="ARBA00009275"/>
    </source>
</evidence>
<dbReference type="InterPro" id="IPR018228">
    <property type="entry name" value="DNase_TatD-rel_CS"/>
</dbReference>
<accession>A0A5C0UE03</accession>
<dbReference type="Proteomes" id="UP000325155">
    <property type="component" value="Chromosome"/>
</dbReference>
<evidence type="ECO:0000256" key="4">
    <source>
        <dbReference type="PIRSR" id="PIRSR005902-1"/>
    </source>
</evidence>
<sequence>MICSMNFVNKTIDPIKWIDSHCHLDYEPMSNDIEKVFQNMKTHQVVGAMSISTTIGTLDKTYSYLRDNLWFAVGVHPLDERIEDIQEIESYLSEWIGRKNVVSIGECGLDGFKGSNLKKQFAGFDIQLAYAHKHKLPLVLHMRDAEDDAIAMIKKYDGIKGIAHCYTGSMEFAKKVLDLGWMISFSGIITFKNANQVREIAQFVPLDRILIETDAPYLAPAPHRGKSNEPAFVSYVGKYIAQLKNIDEAEFAQITGNNFCKLMNVKCESFDG</sequence>
<dbReference type="PIRSF" id="PIRSF005902">
    <property type="entry name" value="DNase_TatD"/>
    <property type="match status" value="1"/>
</dbReference>
<dbReference type="PANTHER" id="PTHR46124">
    <property type="entry name" value="D-AMINOACYL-TRNA DEACYLASE"/>
    <property type="match status" value="1"/>
</dbReference>
<dbReference type="Gene3D" id="3.20.20.140">
    <property type="entry name" value="Metal-dependent hydrolases"/>
    <property type="match status" value="1"/>
</dbReference>
<feature type="binding site" evidence="4">
    <location>
        <position position="23"/>
    </location>
    <ligand>
        <name>a divalent metal cation</name>
        <dbReference type="ChEBI" id="CHEBI:60240"/>
        <label>1</label>
    </ligand>
</feature>
<dbReference type="CDD" id="cd01310">
    <property type="entry name" value="TatD_DNAse"/>
    <property type="match status" value="1"/>
</dbReference>
<name>A0A5C0UE03_9PROT</name>